<dbReference type="InterPro" id="IPR027417">
    <property type="entry name" value="P-loop_NTPase"/>
</dbReference>
<name>W3WMT5_PESFW</name>
<dbReference type="InterPro" id="IPR036770">
    <property type="entry name" value="Ankyrin_rpt-contain_sf"/>
</dbReference>
<feature type="repeat" description="ANK" evidence="3">
    <location>
        <begin position="949"/>
        <end position="980"/>
    </location>
</feature>
<dbReference type="HOGENOM" id="CLU_251526_0_0_1"/>
<accession>W3WMT5</accession>
<dbReference type="EMBL" id="KI912119">
    <property type="protein sequence ID" value="ETS75084.1"/>
    <property type="molecule type" value="Genomic_DNA"/>
</dbReference>
<dbReference type="eggNOG" id="KOG4177">
    <property type="taxonomic scope" value="Eukaryota"/>
</dbReference>
<dbReference type="PROSITE" id="PS50297">
    <property type="entry name" value="ANK_REP_REGION"/>
    <property type="match status" value="5"/>
</dbReference>
<evidence type="ECO:0000313" key="5">
    <source>
        <dbReference type="EMBL" id="ETS75084.1"/>
    </source>
</evidence>
<dbReference type="InterPro" id="IPR002110">
    <property type="entry name" value="Ankyrin_rpt"/>
</dbReference>
<dbReference type="PROSITE" id="PS50088">
    <property type="entry name" value="ANK_REPEAT"/>
    <property type="match status" value="6"/>
</dbReference>
<dbReference type="SUPFAM" id="SSF52540">
    <property type="entry name" value="P-loop containing nucleoside triphosphate hydrolases"/>
    <property type="match status" value="1"/>
</dbReference>
<dbReference type="KEGG" id="pfy:PFICI_13568"/>
<feature type="domain" description="NACHT" evidence="4">
    <location>
        <begin position="381"/>
        <end position="526"/>
    </location>
</feature>
<dbReference type="Gene3D" id="3.40.50.300">
    <property type="entry name" value="P-loop containing nucleotide triphosphate hydrolases"/>
    <property type="match status" value="1"/>
</dbReference>
<feature type="repeat" description="ANK" evidence="3">
    <location>
        <begin position="1095"/>
        <end position="1127"/>
    </location>
</feature>
<feature type="repeat" description="ANK" evidence="3">
    <location>
        <begin position="981"/>
        <end position="1013"/>
    </location>
</feature>
<keyword evidence="1" id="KW-0677">Repeat</keyword>
<organism evidence="5 6">
    <name type="scientific">Pestalotiopsis fici (strain W106-1 / CGMCC3.15140)</name>
    <dbReference type="NCBI Taxonomy" id="1229662"/>
    <lineage>
        <taxon>Eukaryota</taxon>
        <taxon>Fungi</taxon>
        <taxon>Dikarya</taxon>
        <taxon>Ascomycota</taxon>
        <taxon>Pezizomycotina</taxon>
        <taxon>Sordariomycetes</taxon>
        <taxon>Xylariomycetidae</taxon>
        <taxon>Amphisphaeriales</taxon>
        <taxon>Sporocadaceae</taxon>
        <taxon>Pestalotiopsis</taxon>
    </lineage>
</organism>
<dbReference type="Pfam" id="PF12796">
    <property type="entry name" value="Ank_2"/>
    <property type="match status" value="3"/>
</dbReference>
<feature type="repeat" description="ANK" evidence="3">
    <location>
        <begin position="1194"/>
        <end position="1227"/>
    </location>
</feature>
<dbReference type="STRING" id="1229662.W3WMT5"/>
<evidence type="ECO:0000256" key="1">
    <source>
        <dbReference type="ARBA" id="ARBA00022737"/>
    </source>
</evidence>
<dbReference type="PRINTS" id="PR01415">
    <property type="entry name" value="ANKYRIN"/>
</dbReference>
<dbReference type="GeneID" id="19278581"/>
<dbReference type="OMA" id="RTYLWVR"/>
<dbReference type="RefSeq" id="XP_007840340.1">
    <property type="nucleotide sequence ID" value="XM_007842149.1"/>
</dbReference>
<keyword evidence="2 3" id="KW-0040">ANK repeat</keyword>
<feature type="repeat" description="ANK" evidence="3">
    <location>
        <begin position="1128"/>
        <end position="1160"/>
    </location>
</feature>
<evidence type="ECO:0000313" key="6">
    <source>
        <dbReference type="Proteomes" id="UP000030651"/>
    </source>
</evidence>
<sequence length="1350" mass="153241">MSVADTQPTSGDNLSVEAALDSLFDKILESLKQIDIFSSSNQPIVFPVYAHDNPVAGTSHAWCVIQIIKWLEAAGCRVISDRTPLLPRHGLGDENENAAIRNILSSQLRLLPRNDDRENTYEPTYANKVIVFSSEVLRQYCVNAAAEQYVQSVAKAYRDSQGQPRDHLKSNIRAMVEENARNGSAWFHHVLTEIAFMRIRKDHDCLDHGIIPVALDGDLPDYLPFVNPTDLVLKQEINSLYSSDLHQLFFKIILQIYPKQHLPIEKFKECYMALKARLIGGDESVIRNLSDAEVVKFIRQVYESILQQDRIATRQRLRDADSHRGIEQNAKLSRKRAFLSKLATVPYRDRKDRNPKRDEGTCEWFKHHTKFQEWQQSKKASLLWVSADPGCGKSVLSKYLVDDVLPTTDKHLTCYFFFKDDLDDQKTLLSSLRCLLHQVFEQNLSLLDVNLLSKFEKDGQLLNSRTDLWKILIDIFQKQLVECFVCILDGFDECAADDRSFLMENLEKLYMEKTVPPLKLLLTSRPYEDISRGLRKLQKRELIIHLSGESEQEMDKISREIDIVIQNNVDDLGEDLDLEPDVTDLIKNELTKVENRTYLWVSLMIDILKNTIETSKSALKTVIQQLPRTVSAAYEKILSREQNDETNAKTRRLLHIILAATEPLLTEELAVAFSMSGDASVDEKAISRNTKFTREFSKLLVVFRGGKAYLAHQTVKEFLVMESPRPPENALLGPVVRWEHSFHPHHSHFVMAKSCMSYLERYGSNYGVLFYYAARNWPGHFRGAGHVNEILVTQSRNLCNSSSKQVQPWFETYWQMAMDTYYYPRNPTSLIVASILGLKETVEMLLNVTNTDLYATDSTYHKTAFFWACDRGYLSIGKSLLDWVSKSNADISYRIINTFDRDANTPLHRVIEKLSSFWGTPLDSASDPQYDILGFLLNRGANINASNFQANTPLHLARRCSGTIVKLLLQSGANMRLKNKEGYTALHRAAECGNLAVVKVLLKHAAKSNIDNCIHSQGFYIKILLLTAIESHDRGLVELLLDPITNVKLEYMLSNDGQFPSCIGTLLTFTIKQQASEITEFLLKRGADANFTSPNKLTLLLEAVANGGCETVKILLDHGADVNLTPPNRLTPLLHAITDGDCEMVKILLDHGVDVNLAPPNQLTPLLQAIISKNRDMVELLINYGADANTCTNDHESPLFFALIWGVNRNIITLLLNHGADVNFVSRNGRTSLSVMADIDDQCVLVDTPITTAIKCGRADIVQDLVSRGADPDPAFRYLSRSWIHETDRQNALLWRQELQTLLLAERAGEDRDLGTWSLIDRGLEVDTRIERDSSRLDQEDRKHFFNVVL</sequence>
<dbReference type="PROSITE" id="PS50837">
    <property type="entry name" value="NACHT"/>
    <property type="match status" value="1"/>
</dbReference>
<dbReference type="OrthoDB" id="194358at2759"/>
<dbReference type="Proteomes" id="UP000030651">
    <property type="component" value="Unassembled WGS sequence"/>
</dbReference>
<evidence type="ECO:0000256" key="3">
    <source>
        <dbReference type="PROSITE-ProRule" id="PRU00023"/>
    </source>
</evidence>
<feature type="repeat" description="ANK" evidence="3">
    <location>
        <begin position="1161"/>
        <end position="1193"/>
    </location>
</feature>
<protein>
    <recommendedName>
        <fullName evidence="4">NACHT domain-containing protein</fullName>
    </recommendedName>
</protein>
<evidence type="ECO:0000256" key="2">
    <source>
        <dbReference type="ARBA" id="ARBA00023043"/>
    </source>
</evidence>
<keyword evidence="6" id="KW-1185">Reference proteome</keyword>
<evidence type="ECO:0000259" key="4">
    <source>
        <dbReference type="PROSITE" id="PS50837"/>
    </source>
</evidence>
<dbReference type="PANTHER" id="PTHR24198">
    <property type="entry name" value="ANKYRIN REPEAT AND PROTEIN KINASE DOMAIN-CONTAINING PROTEIN"/>
    <property type="match status" value="1"/>
</dbReference>
<dbReference type="InParanoid" id="W3WMT5"/>
<dbReference type="PANTHER" id="PTHR24198:SF165">
    <property type="entry name" value="ANKYRIN REPEAT-CONTAINING PROTEIN-RELATED"/>
    <property type="match status" value="1"/>
</dbReference>
<proteinExistence type="predicted"/>
<gene>
    <name evidence="5" type="ORF">PFICI_13568</name>
</gene>
<reference evidence="6" key="1">
    <citation type="journal article" date="2015" name="BMC Genomics">
        <title>Genomic and transcriptomic analysis of the endophytic fungus Pestalotiopsis fici reveals its lifestyle and high potential for synthesis of natural products.</title>
        <authorList>
            <person name="Wang X."/>
            <person name="Zhang X."/>
            <person name="Liu L."/>
            <person name="Xiang M."/>
            <person name="Wang W."/>
            <person name="Sun X."/>
            <person name="Che Y."/>
            <person name="Guo L."/>
            <person name="Liu G."/>
            <person name="Guo L."/>
            <person name="Wang C."/>
            <person name="Yin W.B."/>
            <person name="Stadler M."/>
            <person name="Zhang X."/>
            <person name="Liu X."/>
        </authorList>
    </citation>
    <scope>NUCLEOTIDE SEQUENCE [LARGE SCALE GENOMIC DNA]</scope>
    <source>
        <strain evidence="6">W106-1 / CGMCC3.15140</strain>
    </source>
</reference>
<dbReference type="InterPro" id="IPR056884">
    <property type="entry name" value="NPHP3-like_N"/>
</dbReference>
<dbReference type="InterPro" id="IPR007111">
    <property type="entry name" value="NACHT_NTPase"/>
</dbReference>
<dbReference type="SUPFAM" id="SSF48403">
    <property type="entry name" value="Ankyrin repeat"/>
    <property type="match status" value="2"/>
</dbReference>
<dbReference type="SMART" id="SM00248">
    <property type="entry name" value="ANK"/>
    <property type="match status" value="12"/>
</dbReference>
<dbReference type="Gene3D" id="1.25.40.20">
    <property type="entry name" value="Ankyrin repeat-containing domain"/>
    <property type="match status" value="2"/>
</dbReference>
<dbReference type="Pfam" id="PF24883">
    <property type="entry name" value="NPHP3_N"/>
    <property type="match status" value="1"/>
</dbReference>